<dbReference type="AlphaFoldDB" id="A0A0F9K7R3"/>
<gene>
    <name evidence="2" type="ORF">LCGC14_1669190</name>
</gene>
<organism evidence="2">
    <name type="scientific">marine sediment metagenome</name>
    <dbReference type="NCBI Taxonomy" id="412755"/>
    <lineage>
        <taxon>unclassified sequences</taxon>
        <taxon>metagenomes</taxon>
        <taxon>ecological metagenomes</taxon>
    </lineage>
</organism>
<evidence type="ECO:0000313" key="2">
    <source>
        <dbReference type="EMBL" id="KKM18093.1"/>
    </source>
</evidence>
<evidence type="ECO:0000256" key="1">
    <source>
        <dbReference type="SAM" id="MobiDB-lite"/>
    </source>
</evidence>
<name>A0A0F9K7R3_9ZZZZ</name>
<dbReference type="EMBL" id="LAZR01014300">
    <property type="protein sequence ID" value="KKM18093.1"/>
    <property type="molecule type" value="Genomic_DNA"/>
</dbReference>
<feature type="region of interest" description="Disordered" evidence="1">
    <location>
        <begin position="39"/>
        <end position="60"/>
    </location>
</feature>
<proteinExistence type="predicted"/>
<reference evidence="2" key="1">
    <citation type="journal article" date="2015" name="Nature">
        <title>Complex archaea that bridge the gap between prokaryotes and eukaryotes.</title>
        <authorList>
            <person name="Spang A."/>
            <person name="Saw J.H."/>
            <person name="Jorgensen S.L."/>
            <person name="Zaremba-Niedzwiedzka K."/>
            <person name="Martijn J."/>
            <person name="Lind A.E."/>
            <person name="van Eijk R."/>
            <person name="Schleper C."/>
            <person name="Guy L."/>
            <person name="Ettema T.J."/>
        </authorList>
    </citation>
    <scope>NUCLEOTIDE SEQUENCE</scope>
</reference>
<sequence>MGDAIPFRTLGPTVAGIRSAGPEHFGPTYNGRFRRDNFQTMSSNQTDTFVDFPRLTSAPT</sequence>
<feature type="compositionally biased region" description="Polar residues" evidence="1">
    <location>
        <begin position="39"/>
        <end position="48"/>
    </location>
</feature>
<accession>A0A0F9K7R3</accession>
<protein>
    <submittedName>
        <fullName evidence="2">Uncharacterized protein</fullName>
    </submittedName>
</protein>
<comment type="caution">
    <text evidence="2">The sequence shown here is derived from an EMBL/GenBank/DDBJ whole genome shotgun (WGS) entry which is preliminary data.</text>
</comment>